<evidence type="ECO:0000313" key="1">
    <source>
        <dbReference type="EMBL" id="SHF38070.1"/>
    </source>
</evidence>
<dbReference type="Pfam" id="PF13830">
    <property type="entry name" value="DUF4192"/>
    <property type="match status" value="1"/>
</dbReference>
<dbReference type="STRING" id="2017.SAMN05444320_103421"/>
<dbReference type="EMBL" id="FQVN01000003">
    <property type="protein sequence ID" value="SHF38070.1"/>
    <property type="molecule type" value="Genomic_DNA"/>
</dbReference>
<gene>
    <name evidence="1" type="ORF">SAMN05444320_103421</name>
</gene>
<evidence type="ECO:0008006" key="3">
    <source>
        <dbReference type="Google" id="ProtNLM"/>
    </source>
</evidence>
<keyword evidence="2" id="KW-1185">Reference proteome</keyword>
<organism evidence="1 2">
    <name type="scientific">Streptoalloteichus hindustanus</name>
    <dbReference type="NCBI Taxonomy" id="2017"/>
    <lineage>
        <taxon>Bacteria</taxon>
        <taxon>Bacillati</taxon>
        <taxon>Actinomycetota</taxon>
        <taxon>Actinomycetes</taxon>
        <taxon>Pseudonocardiales</taxon>
        <taxon>Pseudonocardiaceae</taxon>
        <taxon>Streptoalloteichus</taxon>
    </lineage>
</organism>
<reference evidence="1 2" key="1">
    <citation type="submission" date="2016-11" db="EMBL/GenBank/DDBJ databases">
        <authorList>
            <person name="Jaros S."/>
            <person name="Januszkiewicz K."/>
            <person name="Wedrychowicz H."/>
        </authorList>
    </citation>
    <scope>NUCLEOTIDE SEQUENCE [LARGE SCALE GENOMIC DNA]</scope>
    <source>
        <strain evidence="1 2">DSM 44523</strain>
    </source>
</reference>
<sequence>MTTPPHSRIQLRDPGELVAAVPHLLGFHPEESLVLVTIGGDEPKRLGVCLRTDLVPAEHHRDLAEQLLQPLLSHRTRAVFLLVVGGGSADPPVHLPGRELVAVVDRVLDGGGVPVLHSLWTPEINAGAPWCCYHEPACAGTVPDPATTATAAAAAVAGWVTFGTREELAAQLVPEDAETMARRSALLTAAGERAEQDRALSGSAASRRDLTTVRQAVRAFADGRLALDDETVVRLAVALSDPRVRDACLSWGAGDEGLAAERLWLGLVRATPPPERAEPASLLAISSYVRGDGALAGIAVEVAEEACPGHRVATLLRTALQIGVPPARVAVLAADAATDARTLIEEDDSW</sequence>
<dbReference type="Proteomes" id="UP000184501">
    <property type="component" value="Unassembled WGS sequence"/>
</dbReference>
<evidence type="ECO:0000313" key="2">
    <source>
        <dbReference type="Proteomes" id="UP000184501"/>
    </source>
</evidence>
<dbReference type="RefSeq" id="WP_073481855.1">
    <property type="nucleotide sequence ID" value="NZ_FQVN01000003.1"/>
</dbReference>
<name>A0A1M5B6L1_STRHI</name>
<protein>
    <recommendedName>
        <fullName evidence="3">DUF4192 domain-containing protein</fullName>
    </recommendedName>
</protein>
<dbReference type="OrthoDB" id="3264463at2"/>
<proteinExistence type="predicted"/>
<dbReference type="AlphaFoldDB" id="A0A1M5B6L1"/>
<dbReference type="InterPro" id="IPR025447">
    <property type="entry name" value="DUF4192"/>
</dbReference>
<accession>A0A1M5B6L1</accession>